<organism evidence="1 2">
    <name type="scientific">Phycomyces blakesleeanus (strain ATCC 8743b / DSM 1359 / FGSC 10004 / NBRC 33097 / NRRL 1555)</name>
    <dbReference type="NCBI Taxonomy" id="763407"/>
    <lineage>
        <taxon>Eukaryota</taxon>
        <taxon>Fungi</taxon>
        <taxon>Fungi incertae sedis</taxon>
        <taxon>Mucoromycota</taxon>
        <taxon>Mucoromycotina</taxon>
        <taxon>Mucoromycetes</taxon>
        <taxon>Mucorales</taxon>
        <taxon>Phycomycetaceae</taxon>
        <taxon>Phycomyces</taxon>
    </lineage>
</organism>
<dbReference type="Proteomes" id="UP000077315">
    <property type="component" value="Unassembled WGS sequence"/>
</dbReference>
<accession>A0A162UPH9</accession>
<dbReference type="EMBL" id="KV440975">
    <property type="protein sequence ID" value="OAD76833.1"/>
    <property type="molecule type" value="Genomic_DNA"/>
</dbReference>
<gene>
    <name evidence="1" type="ORF">PHYBLDRAFT_62971</name>
</gene>
<evidence type="ECO:0000313" key="2">
    <source>
        <dbReference type="Proteomes" id="UP000077315"/>
    </source>
</evidence>
<protein>
    <submittedName>
        <fullName evidence="1">Uncharacterized protein</fullName>
    </submittedName>
</protein>
<dbReference type="AlphaFoldDB" id="A0A162UPH9"/>
<dbReference type="GeneID" id="29001954"/>
<reference evidence="2" key="1">
    <citation type="submission" date="2015-06" db="EMBL/GenBank/DDBJ databases">
        <title>Expansion of signal transduction pathways in fungi by whole-genome duplication.</title>
        <authorList>
            <consortium name="DOE Joint Genome Institute"/>
            <person name="Corrochano L.M."/>
            <person name="Kuo A."/>
            <person name="Marcet-Houben M."/>
            <person name="Polaino S."/>
            <person name="Salamov A."/>
            <person name="Villalobos J.M."/>
            <person name="Alvarez M.I."/>
            <person name="Avalos J."/>
            <person name="Benito E.P."/>
            <person name="Benoit I."/>
            <person name="Burger G."/>
            <person name="Camino L.P."/>
            <person name="Canovas D."/>
            <person name="Cerda-Olmedo E."/>
            <person name="Cheng J.-F."/>
            <person name="Dominguez A."/>
            <person name="Elias M."/>
            <person name="Eslava A.P."/>
            <person name="Glaser F."/>
            <person name="Grimwood J."/>
            <person name="Gutierrez G."/>
            <person name="Heitman J."/>
            <person name="Henrissat B."/>
            <person name="Iturriaga E.A."/>
            <person name="Lang B.F."/>
            <person name="Lavin J.L."/>
            <person name="Lee S."/>
            <person name="Li W."/>
            <person name="Lindquist E."/>
            <person name="Lopez-Garcia S."/>
            <person name="Luque E.M."/>
            <person name="Marcos A.T."/>
            <person name="Martin J."/>
            <person name="McCluskey K."/>
            <person name="Medina H.R."/>
            <person name="Miralles-Duran A."/>
            <person name="Miyazaki A."/>
            <person name="Munoz-Torres E."/>
            <person name="Oguiza J.A."/>
            <person name="Ohm R."/>
            <person name="Olmedo M."/>
            <person name="Orejas M."/>
            <person name="Ortiz-Castellanos L."/>
            <person name="Pisabarro A.G."/>
            <person name="Rodriguez-Romero J."/>
            <person name="Ruiz-Herrera J."/>
            <person name="Ruiz-Vazquez R."/>
            <person name="Sanz C."/>
            <person name="Schackwitz W."/>
            <person name="Schmutz J."/>
            <person name="Shahriari M."/>
            <person name="Shelest E."/>
            <person name="Silva-Franco F."/>
            <person name="Soanes D."/>
            <person name="Syed K."/>
            <person name="Tagua V.G."/>
            <person name="Talbot N.J."/>
            <person name="Thon M."/>
            <person name="De vries R.P."/>
            <person name="Wiebenga A."/>
            <person name="Yadav J.S."/>
            <person name="Braun E.L."/>
            <person name="Baker S."/>
            <person name="Garre V."/>
            <person name="Horwitz B."/>
            <person name="Torres-Martinez S."/>
            <person name="Idnurm A."/>
            <person name="Herrera-Estrella A."/>
            <person name="Gabaldon T."/>
            <person name="Grigoriev I.V."/>
        </authorList>
    </citation>
    <scope>NUCLEOTIDE SEQUENCE [LARGE SCALE GENOMIC DNA]</scope>
    <source>
        <strain evidence="2">NRRL 1555(-)</strain>
    </source>
</reference>
<dbReference type="InParanoid" id="A0A162UPH9"/>
<keyword evidence="2" id="KW-1185">Reference proteome</keyword>
<proteinExistence type="predicted"/>
<evidence type="ECO:0000313" key="1">
    <source>
        <dbReference type="EMBL" id="OAD76833.1"/>
    </source>
</evidence>
<name>A0A162UPH9_PHYB8</name>
<dbReference type="VEuPathDB" id="FungiDB:PHYBLDRAFT_62971"/>
<dbReference type="RefSeq" id="XP_018294873.1">
    <property type="nucleotide sequence ID" value="XM_018441048.1"/>
</dbReference>
<sequence length="160" mass="18413">MVGVVGWLKYNVRIDDQTEGFTRKLNTRLHNENMSAGTFENPVKSNRTMKSLVEEMLREHTKHRTTIIGLEKLDIIPSGQKGKGRISGKLRYNRGVAEDQSSLAVMSNRYKLECHFGREKQPRRKQEVCEKMAMKMVTGERCHAGIIEIFDIAKELEGYK</sequence>